<keyword evidence="2" id="KW-0378">Hydrolase</keyword>
<dbReference type="EMBL" id="SDHW01000005">
    <property type="protein sequence ID" value="RXK58999.1"/>
    <property type="molecule type" value="Genomic_DNA"/>
</dbReference>
<sequence length="280" mass="32151">MKLAQKLVIGYYRAKLNIFAKLSKRKAAEKAFELFCTPYTVNKKKAPAVFEKAEKLHLKVEHYNLVGYRWNHPQPKKALILHGFSSTVKKFDHFVMPLVKKGYEVIAFDAPAHGDSSGKTINVYQYRDTIKKVYERFGPIHSFIAHSFGGLALSVFMEEQAYQENKKLVLIAPATETESALTSFAAVLKIDEEVKEEMRKIIFEKSGHTADTISVRHAAQKIKADVLWIHDEDDDVTPWADAEKVQQENHPNFQFMLTKGLGHRRIYRDNKVKKAIIEFL</sequence>
<accession>A0A4Q1CG61</accession>
<reference evidence="2 3" key="1">
    <citation type="submission" date="2019-01" db="EMBL/GenBank/DDBJ databases">
        <title>Lacibacter sp. strain TTM-7.</title>
        <authorList>
            <person name="Chen W.-M."/>
        </authorList>
    </citation>
    <scope>NUCLEOTIDE SEQUENCE [LARGE SCALE GENOMIC DNA]</scope>
    <source>
        <strain evidence="2 3">TTM-7</strain>
    </source>
</reference>
<dbReference type="AlphaFoldDB" id="A0A4Q1CG61"/>
<evidence type="ECO:0000313" key="3">
    <source>
        <dbReference type="Proteomes" id="UP000290204"/>
    </source>
</evidence>
<dbReference type="Proteomes" id="UP000290204">
    <property type="component" value="Unassembled WGS sequence"/>
</dbReference>
<dbReference type="PANTHER" id="PTHR43689">
    <property type="entry name" value="HYDROLASE"/>
    <property type="match status" value="1"/>
</dbReference>
<organism evidence="2 3">
    <name type="scientific">Lacibacter luteus</name>
    <dbReference type="NCBI Taxonomy" id="2508719"/>
    <lineage>
        <taxon>Bacteria</taxon>
        <taxon>Pseudomonadati</taxon>
        <taxon>Bacteroidota</taxon>
        <taxon>Chitinophagia</taxon>
        <taxon>Chitinophagales</taxon>
        <taxon>Chitinophagaceae</taxon>
        <taxon>Lacibacter</taxon>
    </lineage>
</organism>
<dbReference type="InterPro" id="IPR022742">
    <property type="entry name" value="Hydrolase_4"/>
</dbReference>
<gene>
    <name evidence="2" type="ORF">ESA94_16590</name>
</gene>
<protein>
    <submittedName>
        <fullName evidence="2">Alpha/beta hydrolase</fullName>
    </submittedName>
</protein>
<dbReference type="Gene3D" id="3.40.50.1820">
    <property type="entry name" value="alpha/beta hydrolase"/>
    <property type="match status" value="1"/>
</dbReference>
<dbReference type="InterPro" id="IPR029058">
    <property type="entry name" value="AB_hydrolase_fold"/>
</dbReference>
<dbReference type="OrthoDB" id="9785847at2"/>
<dbReference type="SUPFAM" id="SSF53474">
    <property type="entry name" value="alpha/beta-Hydrolases"/>
    <property type="match status" value="1"/>
</dbReference>
<feature type="domain" description="Serine aminopeptidase S33" evidence="1">
    <location>
        <begin position="79"/>
        <end position="186"/>
    </location>
</feature>
<dbReference type="PANTHER" id="PTHR43689:SF8">
    <property type="entry name" value="ALPHA_BETA-HYDROLASES SUPERFAMILY PROTEIN"/>
    <property type="match status" value="1"/>
</dbReference>
<dbReference type="RefSeq" id="WP_129132055.1">
    <property type="nucleotide sequence ID" value="NZ_SDHW01000005.1"/>
</dbReference>
<evidence type="ECO:0000313" key="2">
    <source>
        <dbReference type="EMBL" id="RXK58999.1"/>
    </source>
</evidence>
<evidence type="ECO:0000259" key="1">
    <source>
        <dbReference type="Pfam" id="PF12146"/>
    </source>
</evidence>
<keyword evidence="3" id="KW-1185">Reference proteome</keyword>
<dbReference type="GO" id="GO:0016787">
    <property type="term" value="F:hydrolase activity"/>
    <property type="evidence" value="ECO:0007669"/>
    <property type="project" value="UniProtKB-KW"/>
</dbReference>
<proteinExistence type="predicted"/>
<name>A0A4Q1CG61_9BACT</name>
<comment type="caution">
    <text evidence="2">The sequence shown here is derived from an EMBL/GenBank/DDBJ whole genome shotgun (WGS) entry which is preliminary data.</text>
</comment>
<dbReference type="Pfam" id="PF12146">
    <property type="entry name" value="Hydrolase_4"/>
    <property type="match status" value="1"/>
</dbReference>